<dbReference type="PROSITE" id="PS00092">
    <property type="entry name" value="N6_MTASE"/>
    <property type="match status" value="1"/>
</dbReference>
<evidence type="ECO:0000313" key="1">
    <source>
        <dbReference type="EMBL" id="CBW27553.1"/>
    </source>
</evidence>
<proteinExistence type="predicted"/>
<dbReference type="GO" id="GO:0032259">
    <property type="term" value="P:methylation"/>
    <property type="evidence" value="ECO:0007669"/>
    <property type="project" value="InterPro"/>
</dbReference>
<dbReference type="SUPFAM" id="SSF53335">
    <property type="entry name" value="S-adenosyl-L-methionine-dependent methyltransferases"/>
    <property type="match status" value="1"/>
</dbReference>
<dbReference type="Gene3D" id="3.40.50.150">
    <property type="entry name" value="Vaccinia Virus protein VP39"/>
    <property type="match status" value="1"/>
</dbReference>
<dbReference type="EMBL" id="FQ312005">
    <property type="protein sequence ID" value="CBW27553.1"/>
    <property type="molecule type" value="Genomic_DNA"/>
</dbReference>
<dbReference type="PANTHER" id="PTHR47739">
    <property type="entry name" value="TRNA1(VAL) (ADENINE(37)-N6)-METHYLTRANSFERASE"/>
    <property type="match status" value="1"/>
</dbReference>
<reference evidence="2" key="1">
    <citation type="journal article" date="2013" name="ISME J.">
        <title>A small predatory core genome in the divergent marine Bacteriovorax marinus SJ and the terrestrial Bdellovibrio bacteriovorus.</title>
        <authorList>
            <person name="Crossman L.C."/>
            <person name="Chen H."/>
            <person name="Cerdeno-Tarraga A.M."/>
            <person name="Brooks K."/>
            <person name="Quail M.A."/>
            <person name="Pineiro S.A."/>
            <person name="Hobley L."/>
            <person name="Sockett R.E."/>
            <person name="Bentley S.D."/>
            <person name="Parkhill J."/>
            <person name="Williams H.N."/>
            <person name="Stine O.C."/>
        </authorList>
    </citation>
    <scope>NUCLEOTIDE SEQUENCE [LARGE SCALE GENOMIC DNA]</scope>
    <source>
        <strain evidence="2">ATCC BAA-682 / DSM 15412 / SJ</strain>
    </source>
</reference>
<name>E1WXZ8_HALMS</name>
<dbReference type="PATRIC" id="fig|862908.3.peg.2653"/>
<dbReference type="InterPro" id="IPR002052">
    <property type="entry name" value="DNA_methylase_N6_adenine_CS"/>
</dbReference>
<dbReference type="Pfam" id="PF03602">
    <property type="entry name" value="Cons_hypoth95"/>
    <property type="match status" value="1"/>
</dbReference>
<dbReference type="InterPro" id="IPR050210">
    <property type="entry name" value="tRNA_Adenine-N(6)_MTase"/>
</dbReference>
<protein>
    <recommendedName>
        <fullName evidence="3">Methyltransferase small domain-containing protein</fullName>
    </recommendedName>
</protein>
<dbReference type="HOGENOM" id="CLU_1222803_0_0_7"/>
<accession>E1WXZ8</accession>
<sequence>MKVNLSMKSKNILNYSQPDFYKFSRDSIELAQIAAELESENKELNVLEVFSGCGVVSLEFLSRHNSISNLCFIEEQKDFSSHFLSNISDLKIPYEIHWGNFKEVEMTKKFDVILLNPPYFDPASSRLGENEKRNHCRFALNFTLLELLNFLEQRLLENGRAYICHSDDLCKLDKRIERIGSFQEVGLFRFQLNVD</sequence>
<dbReference type="PANTHER" id="PTHR47739:SF1">
    <property type="entry name" value="TRNA1(VAL) (ADENINE(37)-N6)-METHYLTRANSFERASE"/>
    <property type="match status" value="1"/>
</dbReference>
<keyword evidence="2" id="KW-1185">Reference proteome</keyword>
<dbReference type="KEGG" id="bmx:BMS_2777"/>
<organism evidence="1 2">
    <name type="scientific">Halobacteriovorax marinus (strain ATCC BAA-682 / DSM 15412 / SJ)</name>
    <name type="common">Bacteriovorax marinus</name>
    <dbReference type="NCBI Taxonomy" id="862908"/>
    <lineage>
        <taxon>Bacteria</taxon>
        <taxon>Pseudomonadati</taxon>
        <taxon>Bdellovibrionota</taxon>
        <taxon>Bacteriovoracia</taxon>
        <taxon>Bacteriovoracales</taxon>
        <taxon>Halobacteriovoraceae</taxon>
        <taxon>Halobacteriovorax</taxon>
    </lineage>
</organism>
<evidence type="ECO:0000313" key="2">
    <source>
        <dbReference type="Proteomes" id="UP000008963"/>
    </source>
</evidence>
<dbReference type="eggNOG" id="COG4123">
    <property type="taxonomic scope" value="Bacteria"/>
</dbReference>
<evidence type="ECO:0008006" key="3">
    <source>
        <dbReference type="Google" id="ProtNLM"/>
    </source>
</evidence>
<gene>
    <name evidence="1" type="ordered locus">BMS_2777</name>
</gene>
<dbReference type="STRING" id="862908.BMS_2777"/>
<dbReference type="InterPro" id="IPR029063">
    <property type="entry name" value="SAM-dependent_MTases_sf"/>
</dbReference>
<dbReference type="AlphaFoldDB" id="E1WXZ8"/>
<dbReference type="GO" id="GO:0003676">
    <property type="term" value="F:nucleic acid binding"/>
    <property type="evidence" value="ECO:0007669"/>
    <property type="project" value="InterPro"/>
</dbReference>
<dbReference type="Proteomes" id="UP000008963">
    <property type="component" value="Chromosome"/>
</dbReference>
<dbReference type="GO" id="GO:0008168">
    <property type="term" value="F:methyltransferase activity"/>
    <property type="evidence" value="ECO:0007669"/>
    <property type="project" value="InterPro"/>
</dbReference>